<keyword evidence="5 6" id="KW-0949">S-adenosyl-L-methionine</keyword>
<name>A0ABT0JRU5_9ACTN</name>
<dbReference type="EMBL" id="JALKFT010000001">
    <property type="protein sequence ID" value="MCK9874265.1"/>
    <property type="molecule type" value="Genomic_DNA"/>
</dbReference>
<comment type="function">
    <text evidence="1 6">Exhibits S-adenosyl-L-methionine-dependent methyltransferase activity.</text>
</comment>
<dbReference type="InterPro" id="IPR011610">
    <property type="entry name" value="SAM_mthyl_Trfase_ML2640-like"/>
</dbReference>
<keyword evidence="3 6" id="KW-0489">Methyltransferase</keyword>
<dbReference type="Proteomes" id="UP001201873">
    <property type="component" value="Unassembled WGS sequence"/>
</dbReference>
<dbReference type="NCBIfam" id="TIGR00027">
    <property type="entry name" value="mthyl_TIGR00027"/>
    <property type="match status" value="1"/>
</dbReference>
<dbReference type="InterPro" id="IPR007213">
    <property type="entry name" value="Ppm1/Ppm2/Tcmp"/>
</dbReference>
<proteinExistence type="inferred from homology"/>
<organism evidence="7 8">
    <name type="scientific">Frankia umida</name>
    <dbReference type="NCBI Taxonomy" id="573489"/>
    <lineage>
        <taxon>Bacteria</taxon>
        <taxon>Bacillati</taxon>
        <taxon>Actinomycetota</taxon>
        <taxon>Actinomycetes</taxon>
        <taxon>Frankiales</taxon>
        <taxon>Frankiaceae</taxon>
        <taxon>Frankia</taxon>
    </lineage>
</organism>
<gene>
    <name evidence="7" type="ORF">MXD59_00440</name>
</gene>
<keyword evidence="8" id="KW-1185">Reference proteome</keyword>
<protein>
    <recommendedName>
        <fullName evidence="6">S-adenosyl-L-methionine-dependent methyltransferase</fullName>
        <ecNumber evidence="6">2.1.1.-</ecNumber>
    </recommendedName>
</protein>
<evidence type="ECO:0000256" key="3">
    <source>
        <dbReference type="ARBA" id="ARBA00022603"/>
    </source>
</evidence>
<dbReference type="PANTHER" id="PTHR43619">
    <property type="entry name" value="S-ADENOSYL-L-METHIONINE-DEPENDENT METHYLTRANSFERASE YKTD-RELATED"/>
    <property type="match status" value="1"/>
</dbReference>
<comment type="similarity">
    <text evidence="2 6">Belongs to the UPF0677 family.</text>
</comment>
<evidence type="ECO:0000256" key="4">
    <source>
        <dbReference type="ARBA" id="ARBA00022679"/>
    </source>
</evidence>
<evidence type="ECO:0000256" key="6">
    <source>
        <dbReference type="RuleBase" id="RU362030"/>
    </source>
</evidence>
<dbReference type="EC" id="2.1.1.-" evidence="6"/>
<evidence type="ECO:0000256" key="2">
    <source>
        <dbReference type="ARBA" id="ARBA00008138"/>
    </source>
</evidence>
<dbReference type="GO" id="GO:0008168">
    <property type="term" value="F:methyltransferase activity"/>
    <property type="evidence" value="ECO:0007669"/>
    <property type="project" value="UniProtKB-KW"/>
</dbReference>
<evidence type="ECO:0000313" key="8">
    <source>
        <dbReference type="Proteomes" id="UP001201873"/>
    </source>
</evidence>
<dbReference type="Pfam" id="PF04072">
    <property type="entry name" value="LCM"/>
    <property type="match status" value="1"/>
</dbReference>
<reference evidence="7 8" key="1">
    <citation type="submission" date="2022-04" db="EMBL/GenBank/DDBJ databases">
        <title>Genome diversity in the genus Frankia.</title>
        <authorList>
            <person name="Carlos-Shanley C."/>
            <person name="Hahn D."/>
        </authorList>
    </citation>
    <scope>NUCLEOTIDE SEQUENCE [LARGE SCALE GENOMIC DNA]</scope>
    <source>
        <strain evidence="7 8">Ag45/Mut15</strain>
    </source>
</reference>
<sequence>MGDNPVLTPESTAVRVALWRALHVQLDPPPHVLADEVGLALVEPGDGWQGRPDMDPGATRRIRASMVARARLLEDLLAEQVARGVGQYVVLGAGLDTFAQRRVDLAAGLRVFEVDQPGPQEWKRQRLVAGGFGVPPWLRLVAVDLEADGDWWPRLVSAGFDPTRPAVVAATGVSQYLTKSATAATLRHSAVLAAGSTLVATFMLPEELIEAQERPGHARARASAQAAGTPFLSFFTPTQFQDLARGCGFATTRHVSAADLAERYFTGRPDALRPSSVEDLIVATV</sequence>
<dbReference type="GO" id="GO:0032259">
    <property type="term" value="P:methylation"/>
    <property type="evidence" value="ECO:0007669"/>
    <property type="project" value="UniProtKB-KW"/>
</dbReference>
<accession>A0ABT0JRU5</accession>
<comment type="caution">
    <text evidence="7">The sequence shown here is derived from an EMBL/GenBank/DDBJ whole genome shotgun (WGS) entry which is preliminary data.</text>
</comment>
<dbReference type="SUPFAM" id="SSF53335">
    <property type="entry name" value="S-adenosyl-L-methionine-dependent methyltransferases"/>
    <property type="match status" value="1"/>
</dbReference>
<dbReference type="PANTHER" id="PTHR43619:SF2">
    <property type="entry name" value="S-ADENOSYL-L-METHIONINE-DEPENDENT METHYLTRANSFERASES SUPERFAMILY PROTEIN"/>
    <property type="match status" value="1"/>
</dbReference>
<dbReference type="Gene3D" id="3.40.50.150">
    <property type="entry name" value="Vaccinia Virus protein VP39"/>
    <property type="match status" value="1"/>
</dbReference>
<evidence type="ECO:0000313" key="7">
    <source>
        <dbReference type="EMBL" id="MCK9874265.1"/>
    </source>
</evidence>
<dbReference type="RefSeq" id="WP_248822966.1">
    <property type="nucleotide sequence ID" value="NZ_JALKFT010000001.1"/>
</dbReference>
<dbReference type="InterPro" id="IPR029063">
    <property type="entry name" value="SAM-dependent_MTases_sf"/>
</dbReference>
<keyword evidence="4" id="KW-0808">Transferase</keyword>
<evidence type="ECO:0000256" key="1">
    <source>
        <dbReference type="ARBA" id="ARBA00003907"/>
    </source>
</evidence>
<evidence type="ECO:0000256" key="5">
    <source>
        <dbReference type="ARBA" id="ARBA00022691"/>
    </source>
</evidence>